<dbReference type="AlphaFoldDB" id="A0A8H6VZH2"/>
<organism evidence="2 3">
    <name type="scientific">Mycena chlorophos</name>
    <name type="common">Agaric fungus</name>
    <name type="synonym">Agaricus chlorophos</name>
    <dbReference type="NCBI Taxonomy" id="658473"/>
    <lineage>
        <taxon>Eukaryota</taxon>
        <taxon>Fungi</taxon>
        <taxon>Dikarya</taxon>
        <taxon>Basidiomycota</taxon>
        <taxon>Agaricomycotina</taxon>
        <taxon>Agaricomycetes</taxon>
        <taxon>Agaricomycetidae</taxon>
        <taxon>Agaricales</taxon>
        <taxon>Marasmiineae</taxon>
        <taxon>Mycenaceae</taxon>
        <taxon>Mycena</taxon>
    </lineage>
</organism>
<protein>
    <recommendedName>
        <fullName evidence="4">Flavin-containing monooxygenase</fullName>
    </recommendedName>
</protein>
<evidence type="ECO:0000313" key="2">
    <source>
        <dbReference type="EMBL" id="KAF7293829.1"/>
    </source>
</evidence>
<keyword evidence="3" id="KW-1185">Reference proteome</keyword>
<name>A0A8H6VZH2_MYCCL</name>
<evidence type="ECO:0000256" key="1">
    <source>
        <dbReference type="SAM" id="MobiDB-lite"/>
    </source>
</evidence>
<gene>
    <name evidence="2" type="ORF">HMN09_01178800</name>
</gene>
<dbReference type="Gene3D" id="3.50.50.60">
    <property type="entry name" value="FAD/NAD(P)-binding domain"/>
    <property type="match status" value="1"/>
</dbReference>
<dbReference type="Proteomes" id="UP000613580">
    <property type="component" value="Unassembled WGS sequence"/>
</dbReference>
<dbReference type="EMBL" id="JACAZE010000020">
    <property type="protein sequence ID" value="KAF7293829.1"/>
    <property type="molecule type" value="Genomic_DNA"/>
</dbReference>
<dbReference type="InterPro" id="IPR036188">
    <property type="entry name" value="FAD/NAD-bd_sf"/>
</dbReference>
<feature type="region of interest" description="Disordered" evidence="1">
    <location>
        <begin position="213"/>
        <end position="249"/>
    </location>
</feature>
<feature type="region of interest" description="Disordered" evidence="1">
    <location>
        <begin position="60"/>
        <end position="79"/>
    </location>
</feature>
<reference evidence="2" key="1">
    <citation type="submission" date="2020-05" db="EMBL/GenBank/DDBJ databases">
        <title>Mycena genomes resolve the evolution of fungal bioluminescence.</title>
        <authorList>
            <person name="Tsai I.J."/>
        </authorList>
    </citation>
    <scope>NUCLEOTIDE SEQUENCE</scope>
    <source>
        <strain evidence="2">110903Hualien_Pintung</strain>
    </source>
</reference>
<accession>A0A8H6VZH2</accession>
<dbReference type="OrthoDB" id="66881at2759"/>
<comment type="caution">
    <text evidence="2">The sequence shown here is derived from an EMBL/GenBank/DDBJ whole genome shotgun (WGS) entry which is preliminary data.</text>
</comment>
<evidence type="ECO:0000313" key="3">
    <source>
        <dbReference type="Proteomes" id="UP000613580"/>
    </source>
</evidence>
<evidence type="ECO:0008006" key="4">
    <source>
        <dbReference type="Google" id="ProtNLM"/>
    </source>
</evidence>
<proteinExistence type="predicted"/>
<dbReference type="SUPFAM" id="SSF51905">
    <property type="entry name" value="FAD/NAD(P)-binding domain"/>
    <property type="match status" value="1"/>
</dbReference>
<sequence>MDARTPRRVLLVGSGSCGLVALRNLVERGGFEEEASLVERRDDVGGVWCRSGAFPGPYLEDPPLPGAPRDRPYWPSSASSARRQHSFSGACVDNASLPNPPQTHDYLKRFAALYLASGPNPLVDGGRLGRRAERRPRLRGDAVGLAAGSKGTGDGRDVGCGGCGHRLVRLSVVGRGNAGHEGGAGHAQTWKGPTGYEGKVRCLLQVSSAHAQPAARRGRWQRQFLERHRRPAQTRRTNTVRRQGPPPLAFLPNPGVVDVPANACYSVNPSDKLELELTDGHVLQDIDAIVLSTGYKAAAAPFVRILLNRTLTPLTSESTYPRRIPSLFEHILYAPTLAWRSSTRLCRVVHAVHAGGRRIDVPRLVSETSRLAAPPSAACVARRSKWVHAFCILVKMLKDID</sequence>